<protein>
    <submittedName>
        <fullName evidence="1">Uncharacterized protein</fullName>
    </submittedName>
</protein>
<dbReference type="PANTHER" id="PTHR46654">
    <property type="entry name" value="E3 UBIQUITIN-PROTEIN LIGASE HECTD3"/>
    <property type="match status" value="1"/>
</dbReference>
<evidence type="ECO:0000313" key="1">
    <source>
        <dbReference type="EMBL" id="PWU97179.1"/>
    </source>
</evidence>
<dbReference type="VEuPathDB" id="TriTrypDB:TcCL_NonESM04081"/>
<dbReference type="AlphaFoldDB" id="A0A2V2VL60"/>
<dbReference type="Proteomes" id="UP000246078">
    <property type="component" value="Unassembled WGS sequence"/>
</dbReference>
<name>A0A2V2VL60_TRYCR</name>
<dbReference type="InterPro" id="IPR042469">
    <property type="entry name" value="HECTD3"/>
</dbReference>
<dbReference type="GO" id="GO:0004842">
    <property type="term" value="F:ubiquitin-protein transferase activity"/>
    <property type="evidence" value="ECO:0007669"/>
    <property type="project" value="InterPro"/>
</dbReference>
<dbReference type="VEuPathDB" id="TriTrypDB:TcCLB.508111.40"/>
<dbReference type="VEuPathDB" id="TriTrypDB:TcBrA4_0126000"/>
<reference evidence="1 2" key="1">
    <citation type="journal article" date="2018" name="Microb. Genom.">
        <title>Expanding an expanded genome: long-read sequencing of Trypanosoma cruzi.</title>
        <authorList>
            <person name="Berna L."/>
            <person name="Rodriguez M."/>
            <person name="Chiribao M.L."/>
            <person name="Parodi-Talice A."/>
            <person name="Pita S."/>
            <person name="Rijo G."/>
            <person name="Alvarez-Valin F."/>
            <person name="Robello C."/>
        </authorList>
    </citation>
    <scope>NUCLEOTIDE SEQUENCE [LARGE SCALE GENOMIC DNA]</scope>
    <source>
        <strain evidence="1 2">TCC</strain>
    </source>
</reference>
<dbReference type="GO" id="GO:0005737">
    <property type="term" value="C:cytoplasm"/>
    <property type="evidence" value="ECO:0007669"/>
    <property type="project" value="TreeGrafter"/>
</dbReference>
<dbReference type="VEuPathDB" id="TriTrypDB:C3747_246g33"/>
<dbReference type="VEuPathDB" id="TriTrypDB:TCDM_10131"/>
<dbReference type="VEuPathDB" id="TriTrypDB:TCSYLVIO_003674"/>
<sequence>MLTIFVGKKSESPLPFAEIPAEPRALRGRITYRAFMEKVSLAPNQAVFPALKGLLVTRILAALIAYVGGASFAATIFEDKSVIDLLAKIATSSTTAFCDAEAAGNLLSSMMRGKFVEELRDGVVTLPLFTKKPTTFNAFGKGDLALVANATETDLSGQMVRIVDDPNENWHVLARCETNPNHHVTLSVDHLIPIIICPDCNLPFSNEGICQKTGKGHVPFLREEDQIISIFTRYVFHQSRLSLVASAVCARSILLDPTTHTCCIDSKTHTTRIENCIDMPCCDRCNLEYTISPEVFFEGTEELKSPGFVCPFRYHDTMGAFVSISFSRISDSWKIMFLSDLPLRVEKDTPLKVFAVSLEVILRDGTRQDLLSSSQMYYAVKGGPIHCELPTLASSLHHLCIFSDGRIHLCLVVKKMNLPSSIPLTLKSVDGWMWEGGRDTAQLQPNKRCIFQGSFDFEKWPREKPRFWQFSVTSETNEKIFFLEIHVIVPKSMTTVFLEKIQNHVIRCSFSLSRNEVLSLAFTVDGDFLIYDEDDNIRCHVASDDLRLSSARGLPPKIAVMNVGANPVIVHLHPPSAAKNARSVTCFNDDATDPGSYLPEWVLYEPHNVSVSRNGLTARCCNEGGQAVIGSPLSMTGLSAFVIQMDRSDRTRGDSLGSGHLLVL</sequence>
<accession>A0A2V2VL60</accession>
<dbReference type="VEuPathDB" id="TriTrypDB:C4B63_7g437"/>
<organism evidence="1 2">
    <name type="scientific">Trypanosoma cruzi</name>
    <dbReference type="NCBI Taxonomy" id="5693"/>
    <lineage>
        <taxon>Eukaryota</taxon>
        <taxon>Discoba</taxon>
        <taxon>Euglenozoa</taxon>
        <taxon>Kinetoplastea</taxon>
        <taxon>Metakinetoplastina</taxon>
        <taxon>Trypanosomatida</taxon>
        <taxon>Trypanosomatidae</taxon>
        <taxon>Trypanosoma</taxon>
        <taxon>Schizotrypanum</taxon>
    </lineage>
</organism>
<evidence type="ECO:0000313" key="2">
    <source>
        <dbReference type="Proteomes" id="UP000246078"/>
    </source>
</evidence>
<comment type="caution">
    <text evidence="1">The sequence shown here is derived from an EMBL/GenBank/DDBJ whole genome shotgun (WGS) entry which is preliminary data.</text>
</comment>
<proteinExistence type="predicted"/>
<dbReference type="VEuPathDB" id="TriTrypDB:TcG_07202"/>
<dbReference type="EMBL" id="PRFC01000246">
    <property type="protein sequence ID" value="PWU97179.1"/>
    <property type="molecule type" value="Genomic_DNA"/>
</dbReference>
<dbReference type="VEuPathDB" id="TriTrypDB:ECC02_008894"/>
<dbReference type="VEuPathDB" id="TriTrypDB:BCY84_20474"/>
<dbReference type="PANTHER" id="PTHR46654:SF1">
    <property type="entry name" value="E3 UBIQUITIN-PROTEIN LIGASE HECTD3"/>
    <property type="match status" value="1"/>
</dbReference>
<dbReference type="VEuPathDB" id="TriTrypDB:Tc_MARK_2432"/>
<gene>
    <name evidence="1" type="ORF">C3747_246g33</name>
</gene>